<dbReference type="Proteomes" id="UP000195442">
    <property type="component" value="Unassembled WGS sequence"/>
</dbReference>
<accession>A0A1R4H3U0</accession>
<keyword evidence="2" id="KW-1185">Reference proteome</keyword>
<proteinExistence type="predicted"/>
<evidence type="ECO:0000313" key="1">
    <source>
        <dbReference type="EMBL" id="SJM90923.1"/>
    </source>
</evidence>
<evidence type="ECO:0000313" key="2">
    <source>
        <dbReference type="Proteomes" id="UP000195442"/>
    </source>
</evidence>
<organism evidence="1 2">
    <name type="scientific">Crenothrix polyspora</name>
    <dbReference type="NCBI Taxonomy" id="360316"/>
    <lineage>
        <taxon>Bacteria</taxon>
        <taxon>Pseudomonadati</taxon>
        <taxon>Pseudomonadota</taxon>
        <taxon>Gammaproteobacteria</taxon>
        <taxon>Methylococcales</taxon>
        <taxon>Crenotrichaceae</taxon>
        <taxon>Crenothrix</taxon>
    </lineage>
</organism>
<gene>
    <name evidence="1" type="ORF">CRENPOLYSF2_1930002</name>
</gene>
<protein>
    <submittedName>
        <fullName evidence="1">Uncharacterized protein</fullName>
    </submittedName>
</protein>
<name>A0A1R4H3U0_9GAMM</name>
<reference evidence="2" key="1">
    <citation type="submission" date="2017-02" db="EMBL/GenBank/DDBJ databases">
        <authorList>
            <person name="Daims H."/>
        </authorList>
    </citation>
    <scope>NUCLEOTIDE SEQUENCE [LARGE SCALE GENOMIC DNA]</scope>
</reference>
<sequence length="130" mass="14842">MERCSCCNARLSGALTCPRCQANLTDVVSSEQRAQHLLEQAMQLWFAQESKLAIMVLSKAISYKKTPAAVIFRDFMVRQSCSKVLALLAQYKYKEAQQTLTLLRTLHPTHQLLVQLQGFTHYLSTRPYFS</sequence>
<dbReference type="AlphaFoldDB" id="A0A1R4H3U0"/>
<dbReference type="OrthoDB" id="5770924at2"/>
<dbReference type="RefSeq" id="WP_087146315.1">
    <property type="nucleotide sequence ID" value="NZ_FUKJ01000105.1"/>
</dbReference>
<dbReference type="EMBL" id="FUKJ01000105">
    <property type="protein sequence ID" value="SJM90923.1"/>
    <property type="molecule type" value="Genomic_DNA"/>
</dbReference>